<organism evidence="2 3">
    <name type="scientific">Triparma laevis f. longispina</name>
    <dbReference type="NCBI Taxonomy" id="1714387"/>
    <lineage>
        <taxon>Eukaryota</taxon>
        <taxon>Sar</taxon>
        <taxon>Stramenopiles</taxon>
        <taxon>Ochrophyta</taxon>
        <taxon>Bolidophyceae</taxon>
        <taxon>Parmales</taxon>
        <taxon>Triparmaceae</taxon>
        <taxon>Triparma</taxon>
    </lineage>
</organism>
<feature type="compositionally biased region" description="Basic and acidic residues" evidence="1">
    <location>
        <begin position="147"/>
        <end position="164"/>
    </location>
</feature>
<name>A0A9W7FRM7_9STRA</name>
<keyword evidence="3" id="KW-1185">Reference proteome</keyword>
<feature type="compositionally biased region" description="Basic and acidic residues" evidence="1">
    <location>
        <begin position="91"/>
        <end position="106"/>
    </location>
</feature>
<protein>
    <submittedName>
        <fullName evidence="2">Uncharacterized protein</fullName>
    </submittedName>
</protein>
<dbReference type="AlphaFoldDB" id="A0A9W7FRM7"/>
<reference evidence="3" key="1">
    <citation type="journal article" date="2023" name="Commun. Biol.">
        <title>Genome analysis of Parmales, the sister group of diatoms, reveals the evolutionary specialization of diatoms from phago-mixotrophs to photoautotrophs.</title>
        <authorList>
            <person name="Ban H."/>
            <person name="Sato S."/>
            <person name="Yoshikawa S."/>
            <person name="Yamada K."/>
            <person name="Nakamura Y."/>
            <person name="Ichinomiya M."/>
            <person name="Sato N."/>
            <person name="Blanc-Mathieu R."/>
            <person name="Endo H."/>
            <person name="Kuwata A."/>
            <person name="Ogata H."/>
        </authorList>
    </citation>
    <scope>NUCLEOTIDE SEQUENCE [LARGE SCALE GENOMIC DNA]</scope>
    <source>
        <strain evidence="3">NIES 3700</strain>
    </source>
</reference>
<accession>A0A9W7FRM7</accession>
<feature type="compositionally biased region" description="Basic and acidic residues" evidence="1">
    <location>
        <begin position="173"/>
        <end position="185"/>
    </location>
</feature>
<comment type="caution">
    <text evidence="2">The sequence shown here is derived from an EMBL/GenBank/DDBJ whole genome shotgun (WGS) entry which is preliminary data.</text>
</comment>
<dbReference type="OrthoDB" id="201353at2759"/>
<evidence type="ECO:0000313" key="3">
    <source>
        <dbReference type="Proteomes" id="UP001165122"/>
    </source>
</evidence>
<evidence type="ECO:0000313" key="2">
    <source>
        <dbReference type="EMBL" id="GMI16736.1"/>
    </source>
</evidence>
<dbReference type="EMBL" id="BRXW01000262">
    <property type="protein sequence ID" value="GMI16736.1"/>
    <property type="molecule type" value="Genomic_DNA"/>
</dbReference>
<sequence>MSEPPPQDELPPLISERDLRKSVVITDMQSMDWYHVAEQKDLMINKMTDEIAKMTEEMEALKARTGAPPAAAKTNNDAAALDLLKKENEELTKENEKLQDRVEVLECHIAGGQVPKKEKKKKEPSGEQPTPPSSEPPSNAHASPRHNKIDEVSKAEDTVGKLPEKAGSTSPISKRETHLNQKLPDKAVNLTGDDTLEKMNLEHINEADKEKLSTKAAALTGSGTVLKKKLRNRFGSEIHKENKDMQKAVEKYERLKKESFAGYLKGTAGEMKIAMSQKMQDAKKHHQARTTVV</sequence>
<dbReference type="Proteomes" id="UP001165122">
    <property type="component" value="Unassembled WGS sequence"/>
</dbReference>
<proteinExistence type="predicted"/>
<feature type="region of interest" description="Disordered" evidence="1">
    <location>
        <begin position="91"/>
        <end position="187"/>
    </location>
</feature>
<evidence type="ECO:0000256" key="1">
    <source>
        <dbReference type="SAM" id="MobiDB-lite"/>
    </source>
</evidence>
<gene>
    <name evidence="2" type="ORF">TrLO_g3784</name>
</gene>